<name>B4VMD7_9CYAN</name>
<dbReference type="OrthoDB" id="582622at2"/>
<evidence type="ECO:0000313" key="1">
    <source>
        <dbReference type="EMBL" id="EDX76770.1"/>
    </source>
</evidence>
<reference evidence="1 2" key="1">
    <citation type="submission" date="2008-07" db="EMBL/GenBank/DDBJ databases">
        <authorList>
            <person name="Tandeau de Marsac N."/>
            <person name="Ferriera S."/>
            <person name="Johnson J."/>
            <person name="Kravitz S."/>
            <person name="Beeson K."/>
            <person name="Sutton G."/>
            <person name="Rogers Y.-H."/>
            <person name="Friedman R."/>
            <person name="Frazier M."/>
            <person name="Venter J.C."/>
        </authorList>
    </citation>
    <scope>NUCLEOTIDE SEQUENCE [LARGE SCALE GENOMIC DNA]</scope>
    <source>
        <strain evidence="1 2">PCC 7420</strain>
    </source>
</reference>
<organism evidence="1 2">
    <name type="scientific">Coleofasciculus chthonoplastes PCC 7420</name>
    <dbReference type="NCBI Taxonomy" id="118168"/>
    <lineage>
        <taxon>Bacteria</taxon>
        <taxon>Bacillati</taxon>
        <taxon>Cyanobacteriota</taxon>
        <taxon>Cyanophyceae</taxon>
        <taxon>Coleofasciculales</taxon>
        <taxon>Coleofasciculaceae</taxon>
        <taxon>Coleofasciculus</taxon>
    </lineage>
</organism>
<dbReference type="EMBL" id="DS989845">
    <property type="protein sequence ID" value="EDX76770.1"/>
    <property type="molecule type" value="Genomic_DNA"/>
</dbReference>
<evidence type="ECO:0008006" key="3">
    <source>
        <dbReference type="Google" id="ProtNLM"/>
    </source>
</evidence>
<dbReference type="HOGENOM" id="CLU_169604_0_0_3"/>
<dbReference type="AlphaFoldDB" id="B4VMD7"/>
<dbReference type="Pfam" id="PF10792">
    <property type="entry name" value="DUF2605"/>
    <property type="match status" value="1"/>
</dbReference>
<dbReference type="eggNOG" id="ENOG5032RTW">
    <property type="taxonomic scope" value="Bacteria"/>
</dbReference>
<dbReference type="Proteomes" id="UP000003835">
    <property type="component" value="Unassembled WGS sequence"/>
</dbReference>
<proteinExistence type="predicted"/>
<dbReference type="RefSeq" id="WP_006099728.1">
    <property type="nucleotide sequence ID" value="NZ_DS989845.1"/>
</dbReference>
<accession>B4VMD7</accession>
<protein>
    <recommendedName>
        <fullName evidence="3">DUF2605 domain-containing protein</fullName>
    </recommendedName>
</protein>
<gene>
    <name evidence="1" type="ORF">MC7420_1773</name>
</gene>
<dbReference type="InterPro" id="IPR019728">
    <property type="entry name" value="DUF2605"/>
</dbReference>
<dbReference type="STRING" id="118168.MC7420_1773"/>
<sequence>MPQSQPHEQDLLKSILQPLLDDFQYWFSRSHSLLESEEISFLSRQQQRDLLERVKTAQREVNAAVTLFQATDGQVGIEPATLVPWHRLVNECWQVGMRWRSLKSGESESEISGNVNIEPRE</sequence>
<evidence type="ECO:0000313" key="2">
    <source>
        <dbReference type="Proteomes" id="UP000003835"/>
    </source>
</evidence>
<keyword evidence="2" id="KW-1185">Reference proteome</keyword>